<dbReference type="RefSeq" id="WP_055415866.1">
    <property type="nucleotide sequence ID" value="NZ_CP019724.1"/>
</dbReference>
<accession>A0A1S6JFX7</accession>
<sequence length="610" mass="65319">MARRPLPRILSNGGAQLARSRELARTAADSATDVLQPLITIARGLRRLAAAARRRWSETPKDRRGALLFLVASVVLVVALVPYGPLLAVIALMAAAAWQGRDRTPAEPEGPDGSRTTRLQSLYEALVPYFSITEDPEPLYVHGGTWEKAFPAYEFDGTGRFAHLVIRYPAYFTDGEAEARARIEHLLTAKSGRGREYRFTWDEEANHLSVDVLPALPTDIAAQRFVTAPGETVLGFTDPTRVQRTLPLTHGAERRDVPPVVWRTGIRSTEPHLLVLGQPGTGTSTLLRSVALQALRHGDLLIVDGGGTGEYACLVGRDGVLAVECGLTGALTSLEWAAAETERRLISVNRARQEGRPAPDDTKRPLWVFLDRPSAFAHLAAADGRKDPQSLLQVPLRHGRAANVTVVVADQLDALDSLSDAVRQHTRARVVLGPATADELATVLGVPPHTTPVEQVPPGRGYARLGTGPVHRLQVPATPDPYDDATSDAHRKAVLDLLPPRTTPADGEQVPVAEEEAGRKVFEKKDVEDEPEPERPQADAEPTPAAAGAAPVSAESMPVGADPTPPSAEPTRVAVEATPVPVETAAREVTAVEPATPETVPAKAVAAETS</sequence>
<evidence type="ECO:0000313" key="5">
    <source>
        <dbReference type="EMBL" id="AQS70650.1"/>
    </source>
</evidence>
<feature type="region of interest" description="Disordered" evidence="2">
    <location>
        <begin position="467"/>
        <end position="486"/>
    </location>
</feature>
<dbReference type="Gene3D" id="3.40.50.300">
    <property type="entry name" value="P-loop containing nucleotide triphosphate hydrolases"/>
    <property type="match status" value="1"/>
</dbReference>
<protein>
    <recommendedName>
        <fullName evidence="4">FtsK domain-containing protein</fullName>
    </recommendedName>
</protein>
<feature type="region of interest" description="Disordered" evidence="2">
    <location>
        <begin position="590"/>
        <end position="610"/>
    </location>
</feature>
<keyword evidence="3" id="KW-0812">Transmembrane</keyword>
<feature type="domain" description="FtsK" evidence="4">
    <location>
        <begin position="257"/>
        <end position="441"/>
    </location>
</feature>
<dbReference type="EMBL" id="CP019724">
    <property type="protein sequence ID" value="AQS70650.1"/>
    <property type="molecule type" value="Genomic_DNA"/>
</dbReference>
<feature type="region of interest" description="Disordered" evidence="2">
    <location>
        <begin position="498"/>
        <end position="575"/>
    </location>
</feature>
<dbReference type="InterPro" id="IPR002543">
    <property type="entry name" value="FtsK_dom"/>
</dbReference>
<keyword evidence="1" id="KW-0547">Nucleotide-binding</keyword>
<feature type="transmembrane region" description="Helical" evidence="3">
    <location>
        <begin position="65"/>
        <end position="98"/>
    </location>
</feature>
<proteinExistence type="predicted"/>
<keyword evidence="3" id="KW-0472">Membrane</keyword>
<reference evidence="5 6" key="1">
    <citation type="submission" date="2017-02" db="EMBL/GenBank/DDBJ databases">
        <title>Streptomyces pactum ACT12 Genome sequencing and assembly.</title>
        <authorList>
            <person name="Xue Q."/>
            <person name="Yan X."/>
            <person name="Jia L."/>
            <person name="Yan H."/>
        </authorList>
    </citation>
    <scope>NUCLEOTIDE SEQUENCE [LARGE SCALE GENOMIC DNA]</scope>
    <source>
        <strain evidence="5 6">ACT12</strain>
    </source>
</reference>
<evidence type="ECO:0000259" key="4">
    <source>
        <dbReference type="PROSITE" id="PS50901"/>
    </source>
</evidence>
<feature type="binding site" evidence="1">
    <location>
        <begin position="277"/>
        <end position="284"/>
    </location>
    <ligand>
        <name>ATP</name>
        <dbReference type="ChEBI" id="CHEBI:30616"/>
    </ligand>
</feature>
<feature type="compositionally biased region" description="Basic and acidic residues" evidence="2">
    <location>
        <begin position="516"/>
        <end position="538"/>
    </location>
</feature>
<keyword evidence="6" id="KW-1185">Reference proteome</keyword>
<keyword evidence="1" id="KW-0067">ATP-binding</keyword>
<keyword evidence="3" id="KW-1133">Transmembrane helix</keyword>
<dbReference type="PROSITE" id="PS50901">
    <property type="entry name" value="FTSK"/>
    <property type="match status" value="1"/>
</dbReference>
<evidence type="ECO:0000313" key="6">
    <source>
        <dbReference type="Proteomes" id="UP000189443"/>
    </source>
</evidence>
<dbReference type="AlphaFoldDB" id="A0A1S6JFX7"/>
<organism evidence="5 6">
    <name type="scientific">Streptomyces pactum</name>
    <dbReference type="NCBI Taxonomy" id="68249"/>
    <lineage>
        <taxon>Bacteria</taxon>
        <taxon>Bacillati</taxon>
        <taxon>Actinomycetota</taxon>
        <taxon>Actinomycetes</taxon>
        <taxon>Kitasatosporales</taxon>
        <taxon>Streptomycetaceae</taxon>
        <taxon>Streptomyces</taxon>
    </lineage>
</organism>
<dbReference type="SUPFAM" id="SSF52540">
    <property type="entry name" value="P-loop containing nucleoside triphosphate hydrolases"/>
    <property type="match status" value="1"/>
</dbReference>
<evidence type="ECO:0000256" key="3">
    <source>
        <dbReference type="SAM" id="Phobius"/>
    </source>
</evidence>
<dbReference type="Proteomes" id="UP000189443">
    <property type="component" value="Chromosome"/>
</dbReference>
<evidence type="ECO:0000256" key="2">
    <source>
        <dbReference type="SAM" id="MobiDB-lite"/>
    </source>
</evidence>
<dbReference type="OrthoDB" id="3845669at2"/>
<feature type="compositionally biased region" description="Low complexity" evidence="2">
    <location>
        <begin position="539"/>
        <end position="554"/>
    </location>
</feature>
<dbReference type="KEGG" id="spac:B1H29_30505"/>
<gene>
    <name evidence="5" type="ORF">B1H29_30505</name>
</gene>
<name>A0A1S6JFX7_9ACTN</name>
<dbReference type="GO" id="GO:0003677">
    <property type="term" value="F:DNA binding"/>
    <property type="evidence" value="ECO:0007669"/>
    <property type="project" value="InterPro"/>
</dbReference>
<dbReference type="InterPro" id="IPR027417">
    <property type="entry name" value="P-loop_NTPase"/>
</dbReference>
<dbReference type="GO" id="GO:0005524">
    <property type="term" value="F:ATP binding"/>
    <property type="evidence" value="ECO:0007669"/>
    <property type="project" value="UniProtKB-UniRule"/>
</dbReference>
<evidence type="ECO:0000256" key="1">
    <source>
        <dbReference type="PROSITE-ProRule" id="PRU00289"/>
    </source>
</evidence>